<dbReference type="GO" id="GO:0003677">
    <property type="term" value="F:DNA binding"/>
    <property type="evidence" value="ECO:0007669"/>
    <property type="project" value="UniProtKB-KW"/>
</dbReference>
<dbReference type="Pfam" id="PF01614">
    <property type="entry name" value="IclR_C"/>
    <property type="match status" value="1"/>
</dbReference>
<evidence type="ECO:0000313" key="7">
    <source>
        <dbReference type="Proteomes" id="UP000201613"/>
    </source>
</evidence>
<keyword evidence="3" id="KW-0804">Transcription</keyword>
<dbReference type="InterPro" id="IPR005471">
    <property type="entry name" value="Tscrpt_reg_IclR_N"/>
</dbReference>
<dbReference type="RefSeq" id="WP_093993093.1">
    <property type="nucleotide sequence ID" value="NZ_FXZK01000006.1"/>
</dbReference>
<dbReference type="EMBL" id="FXZK01000006">
    <property type="protein sequence ID" value="SMY08902.1"/>
    <property type="molecule type" value="Genomic_DNA"/>
</dbReference>
<dbReference type="PROSITE" id="PS51078">
    <property type="entry name" value="ICLR_ED"/>
    <property type="match status" value="1"/>
</dbReference>
<proteinExistence type="predicted"/>
<dbReference type="GO" id="GO:0045892">
    <property type="term" value="P:negative regulation of DNA-templated transcription"/>
    <property type="evidence" value="ECO:0007669"/>
    <property type="project" value="TreeGrafter"/>
</dbReference>
<dbReference type="AlphaFoldDB" id="A0A238LH43"/>
<feature type="domain" description="IclR-ED" evidence="5">
    <location>
        <begin position="88"/>
        <end position="269"/>
    </location>
</feature>
<dbReference type="InterPro" id="IPR050707">
    <property type="entry name" value="HTH_MetabolicPath_Reg"/>
</dbReference>
<dbReference type="GO" id="GO:0003700">
    <property type="term" value="F:DNA-binding transcription factor activity"/>
    <property type="evidence" value="ECO:0007669"/>
    <property type="project" value="TreeGrafter"/>
</dbReference>
<dbReference type="SMART" id="SM00346">
    <property type="entry name" value="HTH_ICLR"/>
    <property type="match status" value="1"/>
</dbReference>
<evidence type="ECO:0000256" key="3">
    <source>
        <dbReference type="ARBA" id="ARBA00023163"/>
    </source>
</evidence>
<dbReference type="Proteomes" id="UP000201613">
    <property type="component" value="Unassembled WGS sequence"/>
</dbReference>
<evidence type="ECO:0000256" key="1">
    <source>
        <dbReference type="ARBA" id="ARBA00023015"/>
    </source>
</evidence>
<dbReference type="PANTHER" id="PTHR30136:SF24">
    <property type="entry name" value="HTH-TYPE TRANSCRIPTIONAL REPRESSOR ALLR"/>
    <property type="match status" value="1"/>
</dbReference>
<evidence type="ECO:0000259" key="5">
    <source>
        <dbReference type="PROSITE" id="PS51078"/>
    </source>
</evidence>
<keyword evidence="7" id="KW-1185">Reference proteome</keyword>
<sequence length="269" mass="29390">MDELETKLKQGLDDAAGKQTSSNSIGVLIKAFHVLEAMAELNDPAPLREIAKASELPKGTVYRVLQTLSALGYASQVSESGAYFLTSKLSQLGRNAHNEDIKTRLQGPMKRLHETFNETINLGILDAPYVNYVAVIQAKRALSWSVPAGTRDLFYCTALGRAIAAHLPEDQRNALIEQTTLTSRTPKTVMSREALRIILDEVRATGVSIDIEENDDGVVCIGAPVFLDDHVVASVSVSVPASRYTPELGEDIAKQLKEQELRLRTTDMG</sequence>
<dbReference type="SUPFAM" id="SSF55781">
    <property type="entry name" value="GAF domain-like"/>
    <property type="match status" value="1"/>
</dbReference>
<dbReference type="Pfam" id="PF09339">
    <property type="entry name" value="HTH_IclR"/>
    <property type="match status" value="1"/>
</dbReference>
<dbReference type="PROSITE" id="PS51077">
    <property type="entry name" value="HTH_ICLR"/>
    <property type="match status" value="1"/>
</dbReference>
<feature type="domain" description="HTH iclR-type" evidence="4">
    <location>
        <begin position="25"/>
        <end position="87"/>
    </location>
</feature>
<keyword evidence="2" id="KW-0238">DNA-binding</keyword>
<protein>
    <submittedName>
        <fullName evidence="6">Transcriptional regulator KdgR</fullName>
    </submittedName>
</protein>
<dbReference type="SUPFAM" id="SSF46785">
    <property type="entry name" value="Winged helix' DNA-binding domain"/>
    <property type="match status" value="1"/>
</dbReference>
<evidence type="ECO:0000313" key="6">
    <source>
        <dbReference type="EMBL" id="SMY08902.1"/>
    </source>
</evidence>
<accession>A0A238LH43</accession>
<keyword evidence="1" id="KW-0805">Transcription regulation</keyword>
<dbReference type="InterPro" id="IPR029016">
    <property type="entry name" value="GAF-like_dom_sf"/>
</dbReference>
<gene>
    <name evidence="6" type="primary">kdgR_1</name>
    <name evidence="6" type="ORF">LOM8899_03061</name>
</gene>
<dbReference type="Gene3D" id="3.30.450.40">
    <property type="match status" value="1"/>
</dbReference>
<organism evidence="6 7">
    <name type="scientific">Flavimaricola marinus</name>
    <dbReference type="NCBI Taxonomy" id="1819565"/>
    <lineage>
        <taxon>Bacteria</taxon>
        <taxon>Pseudomonadati</taxon>
        <taxon>Pseudomonadota</taxon>
        <taxon>Alphaproteobacteria</taxon>
        <taxon>Rhodobacterales</taxon>
        <taxon>Paracoccaceae</taxon>
        <taxon>Flavimaricola</taxon>
    </lineage>
</organism>
<reference evidence="7" key="1">
    <citation type="submission" date="2017-05" db="EMBL/GenBank/DDBJ databases">
        <authorList>
            <person name="Rodrigo-Torres L."/>
            <person name="Arahal R. D."/>
            <person name="Lucena T."/>
        </authorList>
    </citation>
    <scope>NUCLEOTIDE SEQUENCE [LARGE SCALE GENOMIC DNA]</scope>
    <source>
        <strain evidence="7">CECT 8899</strain>
    </source>
</reference>
<dbReference type="InterPro" id="IPR014757">
    <property type="entry name" value="Tscrpt_reg_IclR_C"/>
</dbReference>
<evidence type="ECO:0000259" key="4">
    <source>
        <dbReference type="PROSITE" id="PS51077"/>
    </source>
</evidence>
<name>A0A238LH43_9RHOB</name>
<dbReference type="InterPro" id="IPR036388">
    <property type="entry name" value="WH-like_DNA-bd_sf"/>
</dbReference>
<dbReference type="InterPro" id="IPR036390">
    <property type="entry name" value="WH_DNA-bd_sf"/>
</dbReference>
<evidence type="ECO:0000256" key="2">
    <source>
        <dbReference type="ARBA" id="ARBA00023125"/>
    </source>
</evidence>
<dbReference type="Gene3D" id="1.10.10.10">
    <property type="entry name" value="Winged helix-like DNA-binding domain superfamily/Winged helix DNA-binding domain"/>
    <property type="match status" value="1"/>
</dbReference>
<dbReference type="PANTHER" id="PTHR30136">
    <property type="entry name" value="HELIX-TURN-HELIX TRANSCRIPTIONAL REGULATOR, ICLR FAMILY"/>
    <property type="match status" value="1"/>
</dbReference>
<dbReference type="OrthoDB" id="6057486at2"/>